<dbReference type="CDD" id="cd02968">
    <property type="entry name" value="SCO"/>
    <property type="match status" value="1"/>
</dbReference>
<keyword evidence="4" id="KW-0732">Signal</keyword>
<keyword evidence="2" id="KW-0186">Copper</keyword>
<evidence type="ECO:0000313" key="6">
    <source>
        <dbReference type="Proteomes" id="UP000664800"/>
    </source>
</evidence>
<dbReference type="InterPro" id="IPR036249">
    <property type="entry name" value="Thioredoxin-like_sf"/>
</dbReference>
<accession>A0A8I1SUF7</accession>
<reference evidence="5" key="1">
    <citation type="submission" date="2021-02" db="EMBL/GenBank/DDBJ databases">
        <title>Thiocyanate and organic carbon inputs drive convergent selection for specific autotrophic Afipia and Thiobacillus strains within complex microbiomes.</title>
        <authorList>
            <person name="Huddy R.J."/>
            <person name="Sachdeva R."/>
            <person name="Kadzinga F."/>
            <person name="Kantor R.S."/>
            <person name="Harrison S.T.L."/>
            <person name="Banfield J.F."/>
        </authorList>
    </citation>
    <scope>NUCLEOTIDE SEQUENCE</scope>
    <source>
        <strain evidence="5">SCN18_13_7_16_R3_B_64_19</strain>
    </source>
</reference>
<dbReference type="GO" id="GO:0046872">
    <property type="term" value="F:metal ion binding"/>
    <property type="evidence" value="ECO:0007669"/>
    <property type="project" value="UniProtKB-KW"/>
</dbReference>
<name>A0A8I1SUF7_THIA3</name>
<sequence>MVAFKWMLMSALVLAFSGCAQQPHEQKWAMDYIGPKIMQPLQFTDMASSSGKLESSKDFLGKVVVLYFGYTHCPDVCPTTMAHLARAEQLLGPQGKDVQVIFVTVDPKRDTPKVLDAYVHAFMSSAIGLSGTVAQTKTLAGRYHVSYSYGKPDAHGNYVVNHSAAIYVFGPHGNGRLIGTELTPSEGIAHDVHQLLADAHKSWWQKLV</sequence>
<dbReference type="Proteomes" id="UP000664800">
    <property type="component" value="Unassembled WGS sequence"/>
</dbReference>
<protein>
    <submittedName>
        <fullName evidence="5">SCO family protein</fullName>
    </submittedName>
</protein>
<dbReference type="EMBL" id="JAFKMR010000010">
    <property type="protein sequence ID" value="MBN8743032.1"/>
    <property type="molecule type" value="Genomic_DNA"/>
</dbReference>
<evidence type="ECO:0000313" key="5">
    <source>
        <dbReference type="EMBL" id="MBN8743032.1"/>
    </source>
</evidence>
<evidence type="ECO:0000256" key="3">
    <source>
        <dbReference type="PIRSR" id="PIRSR603782-2"/>
    </source>
</evidence>
<evidence type="ECO:0000256" key="4">
    <source>
        <dbReference type="SAM" id="SignalP"/>
    </source>
</evidence>
<feature type="disulfide bond" description="Redox-active" evidence="3">
    <location>
        <begin position="73"/>
        <end position="77"/>
    </location>
</feature>
<feature type="binding site" evidence="2">
    <location>
        <position position="77"/>
    </location>
    <ligand>
        <name>Cu cation</name>
        <dbReference type="ChEBI" id="CHEBI:23378"/>
    </ligand>
</feature>
<comment type="caution">
    <text evidence="5">The sequence shown here is derived from an EMBL/GenBank/DDBJ whole genome shotgun (WGS) entry which is preliminary data.</text>
</comment>
<dbReference type="SUPFAM" id="SSF52833">
    <property type="entry name" value="Thioredoxin-like"/>
    <property type="match status" value="1"/>
</dbReference>
<dbReference type="PANTHER" id="PTHR12151">
    <property type="entry name" value="ELECTRON TRANSPORT PROTIN SCO1/SENC FAMILY MEMBER"/>
    <property type="match status" value="1"/>
</dbReference>
<dbReference type="InterPro" id="IPR003782">
    <property type="entry name" value="SCO1/SenC"/>
</dbReference>
<dbReference type="PROSITE" id="PS51257">
    <property type="entry name" value="PROKAR_LIPOPROTEIN"/>
    <property type="match status" value="1"/>
</dbReference>
<dbReference type="Gene3D" id="3.40.30.10">
    <property type="entry name" value="Glutaredoxin"/>
    <property type="match status" value="1"/>
</dbReference>
<dbReference type="RefSeq" id="WP_276727250.1">
    <property type="nucleotide sequence ID" value="NZ_DAIPFP010000008.1"/>
</dbReference>
<comment type="similarity">
    <text evidence="1">Belongs to the SCO1/2 family.</text>
</comment>
<dbReference type="AlphaFoldDB" id="A0A8I1SUF7"/>
<gene>
    <name evidence="5" type="ORF">J0I24_01865</name>
</gene>
<dbReference type="Pfam" id="PF02630">
    <property type="entry name" value="SCO1-SenC"/>
    <property type="match status" value="1"/>
</dbReference>
<feature type="signal peptide" evidence="4">
    <location>
        <begin position="1"/>
        <end position="20"/>
    </location>
</feature>
<organism evidence="5 6">
    <name type="scientific">Thiomonas arsenitoxydans (strain DSM 22701 / CIP 110005 / 3As)</name>
    <dbReference type="NCBI Taxonomy" id="426114"/>
    <lineage>
        <taxon>Bacteria</taxon>
        <taxon>Pseudomonadati</taxon>
        <taxon>Pseudomonadota</taxon>
        <taxon>Betaproteobacteria</taxon>
        <taxon>Burkholderiales</taxon>
        <taxon>Thiomonas</taxon>
    </lineage>
</organism>
<feature type="binding site" evidence="2">
    <location>
        <position position="162"/>
    </location>
    <ligand>
        <name>Cu cation</name>
        <dbReference type="ChEBI" id="CHEBI:23378"/>
    </ligand>
</feature>
<evidence type="ECO:0000256" key="2">
    <source>
        <dbReference type="PIRSR" id="PIRSR603782-1"/>
    </source>
</evidence>
<proteinExistence type="inferred from homology"/>
<feature type="binding site" evidence="2">
    <location>
        <position position="73"/>
    </location>
    <ligand>
        <name>Cu cation</name>
        <dbReference type="ChEBI" id="CHEBI:23378"/>
    </ligand>
</feature>
<keyword evidence="3" id="KW-1015">Disulfide bond</keyword>
<dbReference type="PANTHER" id="PTHR12151:SF25">
    <property type="entry name" value="LINALOOL DEHYDRATASE_ISOMERASE DOMAIN-CONTAINING PROTEIN"/>
    <property type="match status" value="1"/>
</dbReference>
<feature type="chain" id="PRO_5034231776" evidence="4">
    <location>
        <begin position="21"/>
        <end position="208"/>
    </location>
</feature>
<keyword evidence="2" id="KW-0479">Metal-binding</keyword>
<evidence type="ECO:0000256" key="1">
    <source>
        <dbReference type="ARBA" id="ARBA00010996"/>
    </source>
</evidence>